<dbReference type="CDD" id="cd00342">
    <property type="entry name" value="gram_neg_porins"/>
    <property type="match status" value="1"/>
</dbReference>
<keyword evidence="4" id="KW-1134">Transmembrane beta strand</keyword>
<evidence type="ECO:0000259" key="12">
    <source>
        <dbReference type="Pfam" id="PF13609"/>
    </source>
</evidence>
<evidence type="ECO:0000256" key="1">
    <source>
        <dbReference type="ARBA" id="ARBA00004571"/>
    </source>
</evidence>
<evidence type="ECO:0000256" key="4">
    <source>
        <dbReference type="ARBA" id="ARBA00022452"/>
    </source>
</evidence>
<dbReference type="SUPFAM" id="SSF56935">
    <property type="entry name" value="Porins"/>
    <property type="match status" value="1"/>
</dbReference>
<dbReference type="InterPro" id="IPR050298">
    <property type="entry name" value="Gram-neg_bact_OMP"/>
</dbReference>
<dbReference type="GO" id="GO:0046930">
    <property type="term" value="C:pore complex"/>
    <property type="evidence" value="ECO:0007669"/>
    <property type="project" value="UniProtKB-KW"/>
</dbReference>
<dbReference type="PANTHER" id="PTHR34501:SF9">
    <property type="entry name" value="MAJOR OUTER MEMBRANE PROTEIN P.IA"/>
    <property type="match status" value="1"/>
</dbReference>
<dbReference type="EMBL" id="CP038150">
    <property type="protein sequence ID" value="QBR01947.1"/>
    <property type="molecule type" value="Genomic_DNA"/>
</dbReference>
<feature type="signal peptide" evidence="11">
    <location>
        <begin position="1"/>
        <end position="18"/>
    </location>
</feature>
<evidence type="ECO:0000256" key="8">
    <source>
        <dbReference type="ARBA" id="ARBA00023114"/>
    </source>
</evidence>
<accession>A0A4P7D3R9</accession>
<evidence type="ECO:0000256" key="3">
    <source>
        <dbReference type="ARBA" id="ARBA00022448"/>
    </source>
</evidence>
<dbReference type="OrthoDB" id="8982743at2"/>
<evidence type="ECO:0000256" key="7">
    <source>
        <dbReference type="ARBA" id="ARBA00023065"/>
    </source>
</evidence>
<dbReference type="KEGG" id="ppai:E1956_32965"/>
<sequence length="372" mass="40009">MKLKLVGLLIIIPAASHAQSSVTLYGLVSAGIEVVNNTGGSHAVEMLGGALQPSRLGFRIREDLGGGNAVVAVLENGFDNVTGSLGQGGRLFGRQSWIGIESARWGTLSAGRQYDAMWDNFTSTTTAVGNIGLLDHPGDADNLVGTWRYSNALKYRSPSIGGFSTEAMYAASNAAGEFSFNRAFSFGLSYQQARWRLAAAYVQLDHPGTANENGAVSNDYGGAPFLLFRNSPLNANVGVRQQRNYGVGAYYDVSSKLRWSLLVDQARYSYLDSTGFTLTNYDTALVYRITPAIDATAAYIYSRGSYSGIVETDHWNTASIALGYHLSKQTDVRIIEAFQKGSGQRAAASLYLNAPSTSSTQNVVMVGIRHLF</sequence>
<evidence type="ECO:0000313" key="13">
    <source>
        <dbReference type="EMBL" id="QBR01947.1"/>
    </source>
</evidence>
<comment type="subcellular location">
    <subcellularLocation>
        <location evidence="1">Cell outer membrane</location>
        <topology evidence="1">Multi-pass membrane protein</topology>
    </subcellularLocation>
</comment>
<dbReference type="Proteomes" id="UP000295727">
    <property type="component" value="Chromosome 3"/>
</dbReference>
<keyword evidence="3" id="KW-0813">Transport</keyword>
<evidence type="ECO:0000256" key="2">
    <source>
        <dbReference type="ARBA" id="ARBA00011233"/>
    </source>
</evidence>
<keyword evidence="8" id="KW-0626">Porin</keyword>
<keyword evidence="7" id="KW-0406">Ion transport</keyword>
<evidence type="ECO:0000256" key="5">
    <source>
        <dbReference type="ARBA" id="ARBA00022692"/>
    </source>
</evidence>
<organism evidence="13 14">
    <name type="scientific">Paraburkholderia pallida</name>
    <dbReference type="NCBI Taxonomy" id="2547399"/>
    <lineage>
        <taxon>Bacteria</taxon>
        <taxon>Pseudomonadati</taxon>
        <taxon>Pseudomonadota</taxon>
        <taxon>Betaproteobacteria</taxon>
        <taxon>Burkholderiales</taxon>
        <taxon>Burkholderiaceae</taxon>
        <taxon>Paraburkholderia</taxon>
    </lineage>
</organism>
<protein>
    <submittedName>
        <fullName evidence="13">Porin</fullName>
    </submittedName>
</protein>
<evidence type="ECO:0000313" key="14">
    <source>
        <dbReference type="Proteomes" id="UP000295727"/>
    </source>
</evidence>
<evidence type="ECO:0000256" key="6">
    <source>
        <dbReference type="ARBA" id="ARBA00022729"/>
    </source>
</evidence>
<comment type="subunit">
    <text evidence="2">Homotrimer.</text>
</comment>
<keyword evidence="10" id="KW-0998">Cell outer membrane</keyword>
<dbReference type="GO" id="GO:0009279">
    <property type="term" value="C:cell outer membrane"/>
    <property type="evidence" value="ECO:0007669"/>
    <property type="project" value="UniProtKB-SubCell"/>
</dbReference>
<keyword evidence="14" id="KW-1185">Reference proteome</keyword>
<reference evidence="13 14" key="1">
    <citation type="submission" date="2019-03" db="EMBL/GenBank/DDBJ databases">
        <title>Paraburkholderia sp. 7MH5, isolated from subtropical forest soil.</title>
        <authorList>
            <person name="Gao Z.-H."/>
            <person name="Qiu L.-H."/>
        </authorList>
    </citation>
    <scope>NUCLEOTIDE SEQUENCE [LARGE SCALE GENOMIC DNA]</scope>
    <source>
        <strain evidence="13 14">7MH5</strain>
    </source>
</reference>
<dbReference type="GO" id="GO:0015288">
    <property type="term" value="F:porin activity"/>
    <property type="evidence" value="ECO:0007669"/>
    <property type="project" value="UniProtKB-KW"/>
</dbReference>
<evidence type="ECO:0000256" key="11">
    <source>
        <dbReference type="SAM" id="SignalP"/>
    </source>
</evidence>
<keyword evidence="5" id="KW-0812">Transmembrane</keyword>
<proteinExistence type="predicted"/>
<keyword evidence="6 11" id="KW-0732">Signal</keyword>
<dbReference type="Pfam" id="PF13609">
    <property type="entry name" value="Porin_4"/>
    <property type="match status" value="1"/>
</dbReference>
<keyword evidence="9" id="KW-0472">Membrane</keyword>
<dbReference type="InterPro" id="IPR023614">
    <property type="entry name" value="Porin_dom_sf"/>
</dbReference>
<evidence type="ECO:0000256" key="9">
    <source>
        <dbReference type="ARBA" id="ARBA00023136"/>
    </source>
</evidence>
<evidence type="ECO:0000256" key="10">
    <source>
        <dbReference type="ARBA" id="ARBA00023237"/>
    </source>
</evidence>
<dbReference type="GO" id="GO:0006811">
    <property type="term" value="P:monoatomic ion transport"/>
    <property type="evidence" value="ECO:0007669"/>
    <property type="project" value="UniProtKB-KW"/>
</dbReference>
<dbReference type="RefSeq" id="WP_134757097.1">
    <property type="nucleotide sequence ID" value="NZ_CP038150.1"/>
</dbReference>
<name>A0A4P7D3R9_9BURK</name>
<dbReference type="AlphaFoldDB" id="A0A4P7D3R9"/>
<gene>
    <name evidence="13" type="ORF">E1956_32965</name>
</gene>
<dbReference type="PANTHER" id="PTHR34501">
    <property type="entry name" value="PROTEIN YDDL-RELATED"/>
    <property type="match status" value="1"/>
</dbReference>
<dbReference type="Gene3D" id="2.40.160.10">
    <property type="entry name" value="Porin"/>
    <property type="match status" value="1"/>
</dbReference>
<dbReference type="InterPro" id="IPR033900">
    <property type="entry name" value="Gram_neg_porin_domain"/>
</dbReference>
<feature type="domain" description="Porin" evidence="12">
    <location>
        <begin position="9"/>
        <end position="304"/>
    </location>
</feature>
<feature type="chain" id="PRO_5020887576" evidence="11">
    <location>
        <begin position="19"/>
        <end position="372"/>
    </location>
</feature>